<evidence type="ECO:0000313" key="1">
    <source>
        <dbReference type="EMBL" id="EFQ89631.1"/>
    </source>
</evidence>
<evidence type="ECO:0000313" key="2">
    <source>
        <dbReference type="Proteomes" id="UP000001067"/>
    </source>
</evidence>
<proteinExistence type="predicted"/>
<sequence>MKGFKQNEETKKVVIGPFSEVDDSSTAPVVHDLVRDAALLAAFPDFSDVAGDYSEYTNEFGSVPD</sequence>
<keyword evidence="2" id="KW-1185">Reference proteome</keyword>
<dbReference type="AlphaFoldDB" id="E3RX94"/>
<accession>E3RX94</accession>
<reference evidence="1 2" key="1">
    <citation type="journal article" date="2010" name="Genome Biol.">
        <title>A first genome assembly of the barley fungal pathogen Pyrenophora teres f. teres.</title>
        <authorList>
            <person name="Ellwood S.R."/>
            <person name="Liu Z."/>
            <person name="Syme R.A."/>
            <person name="Lai Z."/>
            <person name="Hane J.K."/>
            <person name="Keiper F."/>
            <person name="Moffat C.S."/>
            <person name="Oliver R.P."/>
            <person name="Friesen T.L."/>
        </authorList>
    </citation>
    <scope>NUCLEOTIDE SEQUENCE [LARGE SCALE GENOMIC DNA]</scope>
    <source>
        <strain evidence="1 2">0-1</strain>
    </source>
</reference>
<organism evidence="2">
    <name type="scientific">Pyrenophora teres f. teres (strain 0-1)</name>
    <name type="common">Barley net blotch fungus</name>
    <name type="synonym">Drechslera teres f. teres</name>
    <dbReference type="NCBI Taxonomy" id="861557"/>
    <lineage>
        <taxon>Eukaryota</taxon>
        <taxon>Fungi</taxon>
        <taxon>Dikarya</taxon>
        <taxon>Ascomycota</taxon>
        <taxon>Pezizomycotina</taxon>
        <taxon>Dothideomycetes</taxon>
        <taxon>Pleosporomycetidae</taxon>
        <taxon>Pleosporales</taxon>
        <taxon>Pleosporineae</taxon>
        <taxon>Pleosporaceae</taxon>
        <taxon>Pyrenophora</taxon>
    </lineage>
</organism>
<dbReference type="Proteomes" id="UP000001067">
    <property type="component" value="Unassembled WGS sequence"/>
</dbReference>
<dbReference type="HOGENOM" id="CLU_2850788_0_0_1"/>
<name>E3RX94_PYRTT</name>
<dbReference type="KEGG" id="pte:PTT_13998"/>
<protein>
    <submittedName>
        <fullName evidence="1">Uncharacterized protein</fullName>
    </submittedName>
</protein>
<dbReference type="EMBL" id="GL535619">
    <property type="protein sequence ID" value="EFQ89631.1"/>
    <property type="molecule type" value="Genomic_DNA"/>
</dbReference>
<gene>
    <name evidence="1" type="ORF">PTT_13998</name>
</gene>